<keyword evidence="3 6" id="KW-0812">Transmembrane</keyword>
<dbReference type="InterPro" id="IPR002781">
    <property type="entry name" value="TM_pro_TauE-like"/>
</dbReference>
<name>A0ABY4QZ26_9ACTN</name>
<proteinExistence type="inferred from homology"/>
<feature type="transmembrane region" description="Helical" evidence="6">
    <location>
        <begin position="147"/>
        <end position="174"/>
    </location>
</feature>
<reference evidence="8" key="2">
    <citation type="submission" date="2022-05" db="EMBL/GenBank/DDBJ databases">
        <authorList>
            <person name="Kim J.-S."/>
            <person name="Lee K."/>
            <person name="Suh M."/>
            <person name="Eom M."/>
            <person name="Kim J.-S."/>
            <person name="Kim D.-S."/>
            <person name="Ko S.-H."/>
            <person name="Shin Y."/>
            <person name="Lee J.-S."/>
        </authorList>
    </citation>
    <scope>NUCLEOTIDE SEQUENCE</scope>
    <source>
        <strain evidence="8">N237</strain>
    </source>
</reference>
<keyword evidence="6" id="KW-1003">Cell membrane</keyword>
<evidence type="ECO:0000256" key="6">
    <source>
        <dbReference type="RuleBase" id="RU363041"/>
    </source>
</evidence>
<dbReference type="RefSeq" id="WP_249771784.1">
    <property type="nucleotide sequence ID" value="NZ_CP097332.1"/>
</dbReference>
<dbReference type="Proteomes" id="UP001056336">
    <property type="component" value="Chromosome"/>
</dbReference>
<keyword evidence="9" id="KW-1185">Reference proteome</keyword>
<keyword evidence="4 6" id="KW-1133">Transmembrane helix</keyword>
<dbReference type="Pfam" id="PF01925">
    <property type="entry name" value="TauE"/>
    <property type="match status" value="1"/>
</dbReference>
<reference evidence="8" key="1">
    <citation type="journal article" date="2018" name="Int. J. Syst. Evol. Microbiol.">
        <title>Jatrophihabitans telluris sp. nov., isolated from sediment soil of lava forest wetlands and the emended description of the genus Jatrophihabitans.</title>
        <authorList>
            <person name="Lee K.C."/>
            <person name="Suh M.K."/>
            <person name="Eom M.K."/>
            <person name="Kim K.K."/>
            <person name="Kim J.S."/>
            <person name="Kim D.S."/>
            <person name="Ko S.H."/>
            <person name="Shin Y.K."/>
            <person name="Lee J.S."/>
        </authorList>
    </citation>
    <scope>NUCLEOTIDE SEQUENCE</scope>
    <source>
        <strain evidence="8">N237</strain>
    </source>
</reference>
<accession>A0ABY4QZ26</accession>
<evidence type="ECO:0000256" key="7">
    <source>
        <dbReference type="SAM" id="MobiDB-lite"/>
    </source>
</evidence>
<sequence length="303" mass="30153">MHIDLALCLAGALVGLLVGLTGMGGGALMTPLLVLVFNVAPLAAISSDLVTSLVMKPVGAAVHLRRGTVQLPLLKWLAIGAVPAGFLGAVLIGTLGRAGAVQSKLKLIIGIALLLSLASTVVRQLISRRSGTPAAELVVRPGRTVAIGVVGGLAVGLTSVGAGSLVIALLLLAYPGLRPGQLVGTDIVQAIPLVGAAAVGHLLFGDVHLALTVSLLVGALPAVYVGARLSAAAPAPVLRSVVAGVLTASALALLKAPSDVLVPAALAAAAGMAWLSRPSGRENEIQERTATPKQAVTVETVGR</sequence>
<comment type="similarity">
    <text evidence="2 6">Belongs to the 4-toluene sulfonate uptake permease (TSUP) (TC 2.A.102) family.</text>
</comment>
<feature type="transmembrane region" description="Helical" evidence="6">
    <location>
        <begin position="76"/>
        <end position="95"/>
    </location>
</feature>
<dbReference type="InterPro" id="IPR051598">
    <property type="entry name" value="TSUP/Inactive_protease-like"/>
</dbReference>
<evidence type="ECO:0000256" key="3">
    <source>
        <dbReference type="ARBA" id="ARBA00022692"/>
    </source>
</evidence>
<comment type="subcellular location">
    <subcellularLocation>
        <location evidence="6">Cell membrane</location>
        <topology evidence="6">Multi-pass membrane protein</topology>
    </subcellularLocation>
    <subcellularLocation>
        <location evidence="1">Membrane</location>
        <topology evidence="1">Multi-pass membrane protein</topology>
    </subcellularLocation>
</comment>
<organism evidence="8 9">
    <name type="scientific">Jatrophihabitans telluris</name>
    <dbReference type="NCBI Taxonomy" id="2038343"/>
    <lineage>
        <taxon>Bacteria</taxon>
        <taxon>Bacillati</taxon>
        <taxon>Actinomycetota</taxon>
        <taxon>Actinomycetes</taxon>
        <taxon>Jatrophihabitantales</taxon>
        <taxon>Jatrophihabitantaceae</taxon>
        <taxon>Jatrophihabitans</taxon>
    </lineage>
</organism>
<evidence type="ECO:0000313" key="9">
    <source>
        <dbReference type="Proteomes" id="UP001056336"/>
    </source>
</evidence>
<dbReference type="PANTHER" id="PTHR43701:SF2">
    <property type="entry name" value="MEMBRANE TRANSPORTER PROTEIN YJNA-RELATED"/>
    <property type="match status" value="1"/>
</dbReference>
<feature type="transmembrane region" description="Helical" evidence="6">
    <location>
        <begin position="207"/>
        <end position="225"/>
    </location>
</feature>
<keyword evidence="5 6" id="KW-0472">Membrane</keyword>
<evidence type="ECO:0000256" key="5">
    <source>
        <dbReference type="ARBA" id="ARBA00023136"/>
    </source>
</evidence>
<feature type="region of interest" description="Disordered" evidence="7">
    <location>
        <begin position="281"/>
        <end position="303"/>
    </location>
</feature>
<evidence type="ECO:0000256" key="4">
    <source>
        <dbReference type="ARBA" id="ARBA00022989"/>
    </source>
</evidence>
<gene>
    <name evidence="8" type="ORF">M6D93_19085</name>
</gene>
<evidence type="ECO:0000313" key="8">
    <source>
        <dbReference type="EMBL" id="UQX88362.1"/>
    </source>
</evidence>
<dbReference type="EMBL" id="CP097332">
    <property type="protein sequence ID" value="UQX88362.1"/>
    <property type="molecule type" value="Genomic_DNA"/>
</dbReference>
<evidence type="ECO:0000256" key="2">
    <source>
        <dbReference type="ARBA" id="ARBA00009142"/>
    </source>
</evidence>
<evidence type="ECO:0000256" key="1">
    <source>
        <dbReference type="ARBA" id="ARBA00004141"/>
    </source>
</evidence>
<feature type="transmembrane region" description="Helical" evidence="6">
    <location>
        <begin position="32"/>
        <end position="55"/>
    </location>
</feature>
<feature type="transmembrane region" description="Helical" evidence="6">
    <location>
        <begin position="107"/>
        <end position="126"/>
    </location>
</feature>
<protein>
    <recommendedName>
        <fullName evidence="6">Probable membrane transporter protein</fullName>
    </recommendedName>
</protein>
<dbReference type="PANTHER" id="PTHR43701">
    <property type="entry name" value="MEMBRANE TRANSPORTER PROTEIN MJ0441-RELATED"/>
    <property type="match status" value="1"/>
</dbReference>